<reference evidence="3" key="1">
    <citation type="submission" date="2016-11" db="UniProtKB">
        <authorList>
            <consortium name="WormBaseParasite"/>
        </authorList>
    </citation>
    <scope>IDENTIFICATION</scope>
</reference>
<organism evidence="2 3">
    <name type="scientific">Caenorhabditis tropicalis</name>
    <dbReference type="NCBI Taxonomy" id="1561998"/>
    <lineage>
        <taxon>Eukaryota</taxon>
        <taxon>Metazoa</taxon>
        <taxon>Ecdysozoa</taxon>
        <taxon>Nematoda</taxon>
        <taxon>Chromadorea</taxon>
        <taxon>Rhabditida</taxon>
        <taxon>Rhabditina</taxon>
        <taxon>Rhabditomorpha</taxon>
        <taxon>Rhabditoidea</taxon>
        <taxon>Rhabditidae</taxon>
        <taxon>Peloderinae</taxon>
        <taxon>Caenorhabditis</taxon>
    </lineage>
</organism>
<protein>
    <submittedName>
        <fullName evidence="3">Serine/arginine repetitive matrix protein 2-like</fullName>
    </submittedName>
</protein>
<evidence type="ECO:0000313" key="3">
    <source>
        <dbReference type="WBParaSite" id="Csp11.Scaffold629.g8661.t1"/>
    </source>
</evidence>
<feature type="compositionally biased region" description="Polar residues" evidence="1">
    <location>
        <begin position="9"/>
        <end position="26"/>
    </location>
</feature>
<evidence type="ECO:0000256" key="1">
    <source>
        <dbReference type="SAM" id="MobiDB-lite"/>
    </source>
</evidence>
<dbReference type="WBParaSite" id="Csp11.Scaffold629.g8661.t1">
    <property type="protein sequence ID" value="Csp11.Scaffold629.g8661.t1"/>
    <property type="gene ID" value="Csp11.Scaffold629.g8661"/>
</dbReference>
<dbReference type="AlphaFoldDB" id="A0A1I7UF13"/>
<sequence length="148" mass="16362">MPVPPKPQKQASMNDMPSVPCTSKETTPIPCMMARRHADAALILEGLDSPPRKTTPRKNQSRAPTLHSKPSSKRPASSDNDCHENGRTPRKRLRRKDSTVVSEQIPKEQLPSGGNFTASRSTRSTLHPLPSHQKRKTPKKTSTEPNGK</sequence>
<evidence type="ECO:0000313" key="2">
    <source>
        <dbReference type="Proteomes" id="UP000095282"/>
    </source>
</evidence>
<feature type="region of interest" description="Disordered" evidence="1">
    <location>
        <begin position="1"/>
        <end position="29"/>
    </location>
</feature>
<accession>A0A1I7UF13</accession>
<keyword evidence="2" id="KW-1185">Reference proteome</keyword>
<feature type="region of interest" description="Disordered" evidence="1">
    <location>
        <begin position="42"/>
        <end position="148"/>
    </location>
</feature>
<dbReference type="Proteomes" id="UP000095282">
    <property type="component" value="Unplaced"/>
</dbReference>
<proteinExistence type="predicted"/>
<name>A0A1I7UF13_9PELO</name>
<feature type="compositionally biased region" description="Polar residues" evidence="1">
    <location>
        <begin position="112"/>
        <end position="125"/>
    </location>
</feature>